<name>X1ECY1_9ZZZZ</name>
<protein>
    <submittedName>
        <fullName evidence="1">Uncharacterized protein</fullName>
    </submittedName>
</protein>
<sequence length="156" mass="17882">NICFPQFYRDMPTNEILDIVCQALNHIDPTGILSQTFRRINSGVVWVREMQREIKYADISALISEINPDSSSSIANKMADEVLSKLRILGFRSLSFETIRVIVTEEIASFQTENDYAVSKSLFKQVNHEMIKSDIKTAALKLQRTGYHLLKSLFHQ</sequence>
<feature type="non-terminal residue" evidence="1">
    <location>
        <position position="156"/>
    </location>
</feature>
<organism evidence="1">
    <name type="scientific">marine sediment metagenome</name>
    <dbReference type="NCBI Taxonomy" id="412755"/>
    <lineage>
        <taxon>unclassified sequences</taxon>
        <taxon>metagenomes</taxon>
        <taxon>ecological metagenomes</taxon>
    </lineage>
</organism>
<dbReference type="EMBL" id="BART01037297">
    <property type="protein sequence ID" value="GAH06523.1"/>
    <property type="molecule type" value="Genomic_DNA"/>
</dbReference>
<dbReference type="AlphaFoldDB" id="X1ECY1"/>
<accession>X1ECY1</accession>
<evidence type="ECO:0000313" key="1">
    <source>
        <dbReference type="EMBL" id="GAH06523.1"/>
    </source>
</evidence>
<reference evidence="1" key="1">
    <citation type="journal article" date="2014" name="Front. Microbiol.">
        <title>High frequency of phylogenetically diverse reductive dehalogenase-homologous genes in deep subseafloor sedimentary metagenomes.</title>
        <authorList>
            <person name="Kawai M."/>
            <person name="Futagami T."/>
            <person name="Toyoda A."/>
            <person name="Takaki Y."/>
            <person name="Nishi S."/>
            <person name="Hori S."/>
            <person name="Arai W."/>
            <person name="Tsubouchi T."/>
            <person name="Morono Y."/>
            <person name="Uchiyama I."/>
            <person name="Ito T."/>
            <person name="Fujiyama A."/>
            <person name="Inagaki F."/>
            <person name="Takami H."/>
        </authorList>
    </citation>
    <scope>NUCLEOTIDE SEQUENCE</scope>
    <source>
        <strain evidence="1">Expedition CK06-06</strain>
    </source>
</reference>
<gene>
    <name evidence="1" type="ORF">S01H4_62470</name>
</gene>
<feature type="non-terminal residue" evidence="1">
    <location>
        <position position="1"/>
    </location>
</feature>
<comment type="caution">
    <text evidence="1">The sequence shown here is derived from an EMBL/GenBank/DDBJ whole genome shotgun (WGS) entry which is preliminary data.</text>
</comment>
<proteinExistence type="predicted"/>